<comment type="caution">
    <text evidence="1">The sequence shown here is derived from an EMBL/GenBank/DDBJ whole genome shotgun (WGS) entry which is preliminary data.</text>
</comment>
<protein>
    <submittedName>
        <fullName evidence="1">Uncharacterized protein</fullName>
    </submittedName>
</protein>
<organism evidence="1 2">
    <name type="scientific">Candidatus Sungiibacteriota bacterium</name>
    <dbReference type="NCBI Taxonomy" id="2750080"/>
    <lineage>
        <taxon>Bacteria</taxon>
        <taxon>Candidatus Sungiibacteriota</taxon>
    </lineage>
</organism>
<evidence type="ECO:0000313" key="1">
    <source>
        <dbReference type="EMBL" id="MBI3627878.1"/>
    </source>
</evidence>
<dbReference type="AlphaFoldDB" id="A0A9D6QUE3"/>
<name>A0A9D6QUE3_9BACT</name>
<sequence>MNPMLRRALRANLGLRHQLEKNLLGADGERWEAELKKFLRQETCWVKAETPQPAKPQLLAPINTLTIPALPEKFIASCLVHDGVHLWGNFREWFLAGEEEPQAEVTLAYASLTRNALDREIRQELGAEHEETTLAQINWLITHQSQGEPGPLLTDGRANIFYVKDAKGILRAVFVFRNACEWHLFARVVADPIRWYEGDRVFSRNSSFLVAA</sequence>
<accession>A0A9D6QUE3</accession>
<dbReference type="EMBL" id="JACQCQ010000013">
    <property type="protein sequence ID" value="MBI3627878.1"/>
    <property type="molecule type" value="Genomic_DNA"/>
</dbReference>
<gene>
    <name evidence="1" type="ORF">HY220_04035</name>
</gene>
<dbReference type="Proteomes" id="UP000808388">
    <property type="component" value="Unassembled WGS sequence"/>
</dbReference>
<reference evidence="1" key="1">
    <citation type="submission" date="2020-07" db="EMBL/GenBank/DDBJ databases">
        <title>Huge and variable diversity of episymbiotic CPR bacteria and DPANN archaea in groundwater ecosystems.</title>
        <authorList>
            <person name="He C.Y."/>
            <person name="Keren R."/>
            <person name="Whittaker M."/>
            <person name="Farag I.F."/>
            <person name="Doudna J."/>
            <person name="Cate J.H.D."/>
            <person name="Banfield J.F."/>
        </authorList>
    </citation>
    <scope>NUCLEOTIDE SEQUENCE</scope>
    <source>
        <strain evidence="1">NC_groundwater_972_Pr1_S-0.2um_49_27</strain>
    </source>
</reference>
<evidence type="ECO:0000313" key="2">
    <source>
        <dbReference type="Proteomes" id="UP000808388"/>
    </source>
</evidence>
<proteinExistence type="predicted"/>